<dbReference type="AlphaFoldDB" id="A0AAD7S6T0"/>
<evidence type="ECO:0000313" key="2">
    <source>
        <dbReference type="Proteomes" id="UP001221898"/>
    </source>
</evidence>
<sequence>MRGQQHMLSGSNKLPYSGVLWFKVIKVNHSDPSGLSPINPLRRLIAVLLSSAEGRGRRTGELSTLCPSEARSGYRKRGCFTPSDQRVLGYLAQRRAGGRALICSGFCF</sequence>
<accession>A0AAD7S6T0</accession>
<dbReference type="EMBL" id="JAINUG010000102">
    <property type="protein sequence ID" value="KAJ8396953.1"/>
    <property type="molecule type" value="Genomic_DNA"/>
</dbReference>
<proteinExistence type="predicted"/>
<gene>
    <name evidence="1" type="ORF">AAFF_G00012760</name>
</gene>
<protein>
    <submittedName>
        <fullName evidence="1">Uncharacterized protein</fullName>
    </submittedName>
</protein>
<organism evidence="1 2">
    <name type="scientific">Aldrovandia affinis</name>
    <dbReference type="NCBI Taxonomy" id="143900"/>
    <lineage>
        <taxon>Eukaryota</taxon>
        <taxon>Metazoa</taxon>
        <taxon>Chordata</taxon>
        <taxon>Craniata</taxon>
        <taxon>Vertebrata</taxon>
        <taxon>Euteleostomi</taxon>
        <taxon>Actinopterygii</taxon>
        <taxon>Neopterygii</taxon>
        <taxon>Teleostei</taxon>
        <taxon>Notacanthiformes</taxon>
        <taxon>Halosauridae</taxon>
        <taxon>Aldrovandia</taxon>
    </lineage>
</organism>
<evidence type="ECO:0000313" key="1">
    <source>
        <dbReference type="EMBL" id="KAJ8396953.1"/>
    </source>
</evidence>
<reference evidence="1" key="1">
    <citation type="journal article" date="2023" name="Science">
        <title>Genome structures resolve the early diversification of teleost fishes.</title>
        <authorList>
            <person name="Parey E."/>
            <person name="Louis A."/>
            <person name="Montfort J."/>
            <person name="Bouchez O."/>
            <person name="Roques C."/>
            <person name="Iampietro C."/>
            <person name="Lluch J."/>
            <person name="Castinel A."/>
            <person name="Donnadieu C."/>
            <person name="Desvignes T."/>
            <person name="Floi Bucao C."/>
            <person name="Jouanno E."/>
            <person name="Wen M."/>
            <person name="Mejri S."/>
            <person name="Dirks R."/>
            <person name="Jansen H."/>
            <person name="Henkel C."/>
            <person name="Chen W.J."/>
            <person name="Zahm M."/>
            <person name="Cabau C."/>
            <person name="Klopp C."/>
            <person name="Thompson A.W."/>
            <person name="Robinson-Rechavi M."/>
            <person name="Braasch I."/>
            <person name="Lecointre G."/>
            <person name="Bobe J."/>
            <person name="Postlethwait J.H."/>
            <person name="Berthelot C."/>
            <person name="Roest Crollius H."/>
            <person name="Guiguen Y."/>
        </authorList>
    </citation>
    <scope>NUCLEOTIDE SEQUENCE</scope>
    <source>
        <strain evidence="1">NC1722</strain>
    </source>
</reference>
<comment type="caution">
    <text evidence="1">The sequence shown here is derived from an EMBL/GenBank/DDBJ whole genome shotgun (WGS) entry which is preliminary data.</text>
</comment>
<name>A0AAD7S6T0_9TELE</name>
<keyword evidence="2" id="KW-1185">Reference proteome</keyword>
<dbReference type="Proteomes" id="UP001221898">
    <property type="component" value="Unassembled WGS sequence"/>
</dbReference>